<feature type="domain" description="AB hydrolase-1" evidence="2">
    <location>
        <begin position="54"/>
        <end position="272"/>
    </location>
</feature>
<feature type="chain" id="PRO_5021804114" evidence="1">
    <location>
        <begin position="20"/>
        <end position="306"/>
    </location>
</feature>
<evidence type="ECO:0000313" key="3">
    <source>
        <dbReference type="EMBL" id="GEM48526.1"/>
    </source>
</evidence>
<sequence>MFMGFLLLIPLAVSSCAPRATGMLPSPRIAGLQESRSVILNDQPVYYEVGGEGPPLVFIHGIGGGNSGYQWTRNAAEFTGSHRVYVLDLPGFGRSTPRPQNYTADLYVKTLTAFLKEVVREEADVVASSLGAAYSIKIAHDDPELIDSLVLVSPTGIEKLVNPPNTAFYNSLVGSPLGDVLAGFLRGRFSVSFFLKQQVYLDQNLVTTEIKKIYQNNLKDPNAAYPVFSFISDYSSLNIEKEWASLKQPVMIVWGSDDVNTPVSGAQKFLSLRPAVKLNVLMARAIPNDEQSEKFNALLQGFLGQP</sequence>
<evidence type="ECO:0000256" key="1">
    <source>
        <dbReference type="SAM" id="SignalP"/>
    </source>
</evidence>
<keyword evidence="4" id="KW-1185">Reference proteome</keyword>
<comment type="caution">
    <text evidence="3">The sequence shown here is derived from an EMBL/GenBank/DDBJ whole genome shotgun (WGS) entry which is preliminary data.</text>
</comment>
<accession>A0A511N7T1</accession>
<dbReference type="PANTHER" id="PTHR46438">
    <property type="entry name" value="ALPHA/BETA-HYDROLASES SUPERFAMILY PROTEIN"/>
    <property type="match status" value="1"/>
</dbReference>
<reference evidence="3 4" key="1">
    <citation type="submission" date="2019-07" db="EMBL/GenBank/DDBJ databases">
        <title>Whole genome shotgun sequence of Deinococcus cellulosilyticus NBRC 106333.</title>
        <authorList>
            <person name="Hosoyama A."/>
            <person name="Uohara A."/>
            <person name="Ohji S."/>
            <person name="Ichikawa N."/>
        </authorList>
    </citation>
    <scope>NUCLEOTIDE SEQUENCE [LARGE SCALE GENOMIC DNA]</scope>
    <source>
        <strain evidence="3 4">NBRC 106333</strain>
    </source>
</reference>
<dbReference type="PRINTS" id="PR00111">
    <property type="entry name" value="ABHYDROLASE"/>
</dbReference>
<dbReference type="InterPro" id="IPR000073">
    <property type="entry name" value="AB_hydrolase_1"/>
</dbReference>
<dbReference type="PANTHER" id="PTHR46438:SF2">
    <property type="entry name" value="ALPHA_BETA-HYDROLASES SUPERFAMILY PROTEIN"/>
    <property type="match status" value="1"/>
</dbReference>
<dbReference type="EMBL" id="BJXB01000022">
    <property type="protein sequence ID" value="GEM48526.1"/>
    <property type="molecule type" value="Genomic_DNA"/>
</dbReference>
<proteinExistence type="predicted"/>
<evidence type="ECO:0000313" key="4">
    <source>
        <dbReference type="Proteomes" id="UP000321306"/>
    </source>
</evidence>
<organism evidence="3 4">
    <name type="scientific">Deinococcus cellulosilyticus (strain DSM 18568 / NBRC 106333 / KACC 11606 / 5516J-15)</name>
    <dbReference type="NCBI Taxonomy" id="1223518"/>
    <lineage>
        <taxon>Bacteria</taxon>
        <taxon>Thermotogati</taxon>
        <taxon>Deinococcota</taxon>
        <taxon>Deinococci</taxon>
        <taxon>Deinococcales</taxon>
        <taxon>Deinococcaceae</taxon>
        <taxon>Deinococcus</taxon>
    </lineage>
</organism>
<dbReference type="Pfam" id="PF00561">
    <property type="entry name" value="Abhydrolase_1"/>
    <property type="match status" value="1"/>
</dbReference>
<dbReference type="AlphaFoldDB" id="A0A511N7T1"/>
<keyword evidence="3" id="KW-0378">Hydrolase</keyword>
<feature type="signal peptide" evidence="1">
    <location>
        <begin position="1"/>
        <end position="19"/>
    </location>
</feature>
<dbReference type="GO" id="GO:0016787">
    <property type="term" value="F:hydrolase activity"/>
    <property type="evidence" value="ECO:0007669"/>
    <property type="project" value="UniProtKB-KW"/>
</dbReference>
<evidence type="ECO:0000259" key="2">
    <source>
        <dbReference type="Pfam" id="PF00561"/>
    </source>
</evidence>
<gene>
    <name evidence="3" type="ORF">DC3_41610</name>
</gene>
<dbReference type="Proteomes" id="UP000321306">
    <property type="component" value="Unassembled WGS sequence"/>
</dbReference>
<dbReference type="Gene3D" id="3.40.50.1820">
    <property type="entry name" value="alpha/beta hydrolase"/>
    <property type="match status" value="1"/>
</dbReference>
<protein>
    <submittedName>
        <fullName evidence="3">Alpha/beta hydrolase</fullName>
    </submittedName>
</protein>
<name>A0A511N7T1_DEIC1</name>
<dbReference type="InterPro" id="IPR029058">
    <property type="entry name" value="AB_hydrolase_fold"/>
</dbReference>
<dbReference type="SUPFAM" id="SSF53474">
    <property type="entry name" value="alpha/beta-Hydrolases"/>
    <property type="match status" value="1"/>
</dbReference>
<keyword evidence="1" id="KW-0732">Signal</keyword>